<dbReference type="InterPro" id="IPR029032">
    <property type="entry name" value="AhpD-like"/>
</dbReference>
<reference evidence="2 3" key="1">
    <citation type="submission" date="2019-03" db="EMBL/GenBank/DDBJ databases">
        <title>Deep-cultivation of Planctomycetes and their phenomic and genomic characterization uncovers novel biology.</title>
        <authorList>
            <person name="Wiegand S."/>
            <person name="Jogler M."/>
            <person name="Boedeker C."/>
            <person name="Pinto D."/>
            <person name="Vollmers J."/>
            <person name="Rivas-Marin E."/>
            <person name="Kohn T."/>
            <person name="Peeters S.H."/>
            <person name="Heuer A."/>
            <person name="Rast P."/>
            <person name="Oberbeckmann S."/>
            <person name="Bunk B."/>
            <person name="Jeske O."/>
            <person name="Meyerdierks A."/>
            <person name="Storesund J.E."/>
            <person name="Kallscheuer N."/>
            <person name="Luecker S."/>
            <person name="Lage O.M."/>
            <person name="Pohl T."/>
            <person name="Merkel B.J."/>
            <person name="Hornburger P."/>
            <person name="Mueller R.-W."/>
            <person name="Bruemmer F."/>
            <person name="Labrenz M."/>
            <person name="Spormann A.M."/>
            <person name="Op den Camp H."/>
            <person name="Overmann J."/>
            <person name="Amann R."/>
            <person name="Jetten M.S.M."/>
            <person name="Mascher T."/>
            <person name="Medema M.H."/>
            <person name="Devos D.P."/>
            <person name="Kaster A.-K."/>
            <person name="Ovreas L."/>
            <person name="Rohde M."/>
            <person name="Galperin M.Y."/>
            <person name="Jogler C."/>
        </authorList>
    </citation>
    <scope>NUCLEOTIDE SEQUENCE [LARGE SCALE GENOMIC DNA]</scope>
    <source>
        <strain evidence="2 3">V144</strain>
    </source>
</reference>
<organism evidence="2 3">
    <name type="scientific">Gimesia aquarii</name>
    <dbReference type="NCBI Taxonomy" id="2527964"/>
    <lineage>
        <taxon>Bacteria</taxon>
        <taxon>Pseudomonadati</taxon>
        <taxon>Planctomycetota</taxon>
        <taxon>Planctomycetia</taxon>
        <taxon>Planctomycetales</taxon>
        <taxon>Planctomycetaceae</taxon>
        <taxon>Gimesia</taxon>
    </lineage>
</organism>
<feature type="domain" description="Carboxymuconolactone decarboxylase-like" evidence="1">
    <location>
        <begin position="20"/>
        <end position="71"/>
    </location>
</feature>
<evidence type="ECO:0000259" key="1">
    <source>
        <dbReference type="Pfam" id="PF02627"/>
    </source>
</evidence>
<dbReference type="Pfam" id="PF02627">
    <property type="entry name" value="CMD"/>
    <property type="match status" value="1"/>
</dbReference>
<proteinExistence type="predicted"/>
<dbReference type="SUPFAM" id="SSF69118">
    <property type="entry name" value="AhpD-like"/>
    <property type="match status" value="1"/>
</dbReference>
<dbReference type="GO" id="GO:0051920">
    <property type="term" value="F:peroxiredoxin activity"/>
    <property type="evidence" value="ECO:0007669"/>
    <property type="project" value="InterPro"/>
</dbReference>
<name>A0A517VS75_9PLAN</name>
<sequence>MAYDDTLIVDHIKQTHNTELLSEREKHLVGLAVTMTRGCQVCTRNRIEKARGIGISDDELNALVAVTAAVNSGVTGATARVAFGMLEQEQTAECGDVCSPNPE</sequence>
<dbReference type="Proteomes" id="UP000318704">
    <property type="component" value="Chromosome"/>
</dbReference>
<gene>
    <name evidence="2" type="ORF">V144x_12670</name>
</gene>
<dbReference type="RefSeq" id="WP_144982917.1">
    <property type="nucleotide sequence ID" value="NZ_CP037920.1"/>
</dbReference>
<dbReference type="EMBL" id="CP037920">
    <property type="protein sequence ID" value="QDT95820.1"/>
    <property type="molecule type" value="Genomic_DNA"/>
</dbReference>
<protein>
    <submittedName>
        <fullName evidence="2">Carboxymuconolactone decarboxylase family protein</fullName>
    </submittedName>
</protein>
<accession>A0A517VS75</accession>
<evidence type="ECO:0000313" key="2">
    <source>
        <dbReference type="EMBL" id="QDT95820.1"/>
    </source>
</evidence>
<dbReference type="AlphaFoldDB" id="A0A517VS75"/>
<dbReference type="Gene3D" id="1.20.1290.10">
    <property type="entry name" value="AhpD-like"/>
    <property type="match status" value="1"/>
</dbReference>
<dbReference type="KEGG" id="gaw:V144x_12670"/>
<evidence type="ECO:0000313" key="3">
    <source>
        <dbReference type="Proteomes" id="UP000318704"/>
    </source>
</evidence>
<dbReference type="InterPro" id="IPR003779">
    <property type="entry name" value="CMD-like"/>
</dbReference>